<keyword evidence="1" id="KW-1133">Transmembrane helix</keyword>
<feature type="transmembrane region" description="Helical" evidence="1">
    <location>
        <begin position="12"/>
        <end position="29"/>
    </location>
</feature>
<keyword evidence="3" id="KW-1185">Reference proteome</keyword>
<name>A0AAD6T1M2_9AGAR</name>
<evidence type="ECO:0000256" key="1">
    <source>
        <dbReference type="SAM" id="Phobius"/>
    </source>
</evidence>
<organism evidence="2 3">
    <name type="scientific">Mycena alexandri</name>
    <dbReference type="NCBI Taxonomy" id="1745969"/>
    <lineage>
        <taxon>Eukaryota</taxon>
        <taxon>Fungi</taxon>
        <taxon>Dikarya</taxon>
        <taxon>Basidiomycota</taxon>
        <taxon>Agaricomycotina</taxon>
        <taxon>Agaricomycetes</taxon>
        <taxon>Agaricomycetidae</taxon>
        <taxon>Agaricales</taxon>
        <taxon>Marasmiineae</taxon>
        <taxon>Mycenaceae</taxon>
        <taxon>Mycena</taxon>
    </lineage>
</organism>
<reference evidence="2" key="1">
    <citation type="submission" date="2023-03" db="EMBL/GenBank/DDBJ databases">
        <title>Massive genome expansion in bonnet fungi (Mycena s.s.) driven by repeated elements and novel gene families across ecological guilds.</title>
        <authorList>
            <consortium name="Lawrence Berkeley National Laboratory"/>
            <person name="Harder C.B."/>
            <person name="Miyauchi S."/>
            <person name="Viragh M."/>
            <person name="Kuo A."/>
            <person name="Thoen E."/>
            <person name="Andreopoulos B."/>
            <person name="Lu D."/>
            <person name="Skrede I."/>
            <person name="Drula E."/>
            <person name="Henrissat B."/>
            <person name="Morin E."/>
            <person name="Kohler A."/>
            <person name="Barry K."/>
            <person name="LaButti K."/>
            <person name="Morin E."/>
            <person name="Salamov A."/>
            <person name="Lipzen A."/>
            <person name="Mereny Z."/>
            <person name="Hegedus B."/>
            <person name="Baldrian P."/>
            <person name="Stursova M."/>
            <person name="Weitz H."/>
            <person name="Taylor A."/>
            <person name="Grigoriev I.V."/>
            <person name="Nagy L.G."/>
            <person name="Martin F."/>
            <person name="Kauserud H."/>
        </authorList>
    </citation>
    <scope>NUCLEOTIDE SEQUENCE</scope>
    <source>
        <strain evidence="2">CBHHK200</strain>
    </source>
</reference>
<protein>
    <submittedName>
        <fullName evidence="2">Uncharacterized protein</fullName>
    </submittedName>
</protein>
<dbReference type="Proteomes" id="UP001218188">
    <property type="component" value="Unassembled WGS sequence"/>
</dbReference>
<keyword evidence="1" id="KW-0812">Transmembrane</keyword>
<keyword evidence="1" id="KW-0472">Membrane</keyword>
<evidence type="ECO:0000313" key="3">
    <source>
        <dbReference type="Proteomes" id="UP001218188"/>
    </source>
</evidence>
<gene>
    <name evidence="2" type="ORF">C8F04DRAFT_1258061</name>
</gene>
<dbReference type="EMBL" id="JARJCM010000044">
    <property type="protein sequence ID" value="KAJ7036213.1"/>
    <property type="molecule type" value="Genomic_DNA"/>
</dbReference>
<accession>A0AAD6T1M2</accession>
<proteinExistence type="predicted"/>
<comment type="caution">
    <text evidence="2">The sequence shown here is derived from an EMBL/GenBank/DDBJ whole genome shotgun (WGS) entry which is preliminary data.</text>
</comment>
<sequence length="54" mass="6380">MALAFEDYLLFLRLDLMSGTFLGLPLLYLRRILNWDFPFSAEDTFRFRAETGLC</sequence>
<dbReference type="AlphaFoldDB" id="A0AAD6T1M2"/>
<evidence type="ECO:0000313" key="2">
    <source>
        <dbReference type="EMBL" id="KAJ7036213.1"/>
    </source>
</evidence>